<evidence type="ECO:0000259" key="15">
    <source>
        <dbReference type="SMART" id="SM00235"/>
    </source>
</evidence>
<feature type="binding site" evidence="11">
    <location>
        <position position="236"/>
    </location>
    <ligand>
        <name>Zn(2+)</name>
        <dbReference type="ChEBI" id="CHEBI:29105"/>
        <label>1</label>
    </ligand>
</feature>
<keyword evidence="2" id="KW-0645">Protease</keyword>
<dbReference type="Gene3D" id="2.110.10.10">
    <property type="entry name" value="Hemopexin-like domain"/>
    <property type="match status" value="1"/>
</dbReference>
<evidence type="ECO:0000256" key="10">
    <source>
        <dbReference type="PIRSR" id="PIRSR621190-1"/>
    </source>
</evidence>
<dbReference type="InterPro" id="IPR033739">
    <property type="entry name" value="M10A_MMP"/>
</dbReference>
<dbReference type="GO" id="GO:0008045">
    <property type="term" value="P:motor neuron axon guidance"/>
    <property type="evidence" value="ECO:0007669"/>
    <property type="project" value="EnsemblMetazoa"/>
</dbReference>
<feature type="binding site" evidence="11">
    <location>
        <position position="232"/>
    </location>
    <ligand>
        <name>Ca(2+)</name>
        <dbReference type="ChEBI" id="CHEBI:29108"/>
        <label>2</label>
    </ligand>
</feature>
<evidence type="ECO:0000256" key="7">
    <source>
        <dbReference type="ARBA" id="ARBA00022833"/>
    </source>
</evidence>
<dbReference type="KEGG" id="dse:6608387"/>
<dbReference type="GO" id="GO:0002218">
    <property type="term" value="P:activation of innate immune response"/>
    <property type="evidence" value="ECO:0007669"/>
    <property type="project" value="EnsemblMetazoa"/>
</dbReference>
<dbReference type="PANTHER" id="PTHR10201:SF291">
    <property type="entry name" value="MATRIX METALLOPROTEINASE 1, ISOFORM C-RELATED"/>
    <property type="match status" value="1"/>
</dbReference>
<feature type="binding site" description="in inhibited form" evidence="11">
    <location>
        <position position="114"/>
    </location>
    <ligand>
        <name>Zn(2+)</name>
        <dbReference type="ChEBI" id="CHEBI:29105"/>
        <label>2</label>
        <note>catalytic</note>
    </ligand>
</feature>
<comment type="similarity">
    <text evidence="1">Belongs to the peptidase M10A family.</text>
</comment>
<dbReference type="GO" id="GO:0007426">
    <property type="term" value="P:tracheal outgrowth, open tracheal system"/>
    <property type="evidence" value="ECO:0007669"/>
    <property type="project" value="EnsemblMetazoa"/>
</dbReference>
<dbReference type="HOGENOM" id="CLU_015489_8_0_1"/>
<dbReference type="GO" id="GO:0040037">
    <property type="term" value="P:negative regulation of fibroblast growth factor receptor signaling pathway"/>
    <property type="evidence" value="ECO:0007669"/>
    <property type="project" value="EnsemblMetazoa"/>
</dbReference>
<feature type="binding site" evidence="11">
    <location>
        <position position="273"/>
    </location>
    <ligand>
        <name>Zn(2+)</name>
        <dbReference type="ChEBI" id="CHEBI:29105"/>
        <label>2</label>
        <note>catalytic</note>
    </ligand>
</feature>
<feature type="domain" description="Peptidase metallopeptidase" evidence="15">
    <location>
        <begin position="146"/>
        <end position="308"/>
    </location>
</feature>
<dbReference type="SUPFAM" id="SSF47090">
    <property type="entry name" value="PGBD-like"/>
    <property type="match status" value="1"/>
</dbReference>
<feature type="binding site" evidence="11">
    <location>
        <position position="215"/>
    </location>
    <ligand>
        <name>Ca(2+)</name>
        <dbReference type="ChEBI" id="CHEBI:29108"/>
        <label>3</label>
    </ligand>
</feature>
<feature type="binding site" evidence="11">
    <location>
        <position position="679"/>
    </location>
    <ligand>
        <name>Ca(2+)</name>
        <dbReference type="ChEBI" id="CHEBI:29108"/>
        <label>4</label>
    </ligand>
</feature>
<feature type="binding site" evidence="11">
    <location>
        <position position="198"/>
    </location>
    <ligand>
        <name>Ca(2+)</name>
        <dbReference type="ChEBI" id="CHEBI:29108"/>
        <label>2</label>
    </ligand>
</feature>
<dbReference type="PhylomeDB" id="B4HT26"/>
<feature type="binding site" evidence="11">
    <location>
        <position position="281"/>
    </location>
    <ligand>
        <name>Zn(2+)</name>
        <dbReference type="ChEBI" id="CHEBI:29105"/>
        <label>2</label>
        <note>catalytic</note>
    </ligand>
</feature>
<comment type="cofactor">
    <cofactor evidence="11">
        <name>Zn(2+)</name>
        <dbReference type="ChEBI" id="CHEBI:29105"/>
    </cofactor>
    <text evidence="11">Binds 2 Zn(2+) ions per subunit.</text>
</comment>
<dbReference type="InterPro" id="IPR024079">
    <property type="entry name" value="MetalloPept_cat_dom_sf"/>
</dbReference>
<dbReference type="GO" id="GO:0030574">
    <property type="term" value="P:collagen catabolic process"/>
    <property type="evidence" value="ECO:0007669"/>
    <property type="project" value="TreeGrafter"/>
</dbReference>
<dbReference type="GO" id="GO:0046331">
    <property type="term" value="P:lateral inhibition"/>
    <property type="evidence" value="ECO:0007669"/>
    <property type="project" value="EnsemblMetazoa"/>
</dbReference>
<dbReference type="GO" id="GO:0008270">
    <property type="term" value="F:zinc ion binding"/>
    <property type="evidence" value="ECO:0007669"/>
    <property type="project" value="InterPro"/>
</dbReference>
<evidence type="ECO:0000256" key="13">
    <source>
        <dbReference type="SAM" id="MobiDB-lite"/>
    </source>
</evidence>
<dbReference type="GO" id="GO:1901202">
    <property type="term" value="P:negative regulation of extracellular matrix assembly"/>
    <property type="evidence" value="ECO:0007669"/>
    <property type="project" value="EnsemblMetazoa"/>
</dbReference>
<dbReference type="CDD" id="cd04278">
    <property type="entry name" value="ZnMc_MMP"/>
    <property type="match status" value="1"/>
</dbReference>
<evidence type="ECO:0000256" key="9">
    <source>
        <dbReference type="ARBA" id="ARBA00023145"/>
    </source>
</evidence>
<feature type="binding site" evidence="11">
    <location>
        <position position="216"/>
    </location>
    <ligand>
        <name>Ca(2+)</name>
        <dbReference type="ChEBI" id="CHEBI:29108"/>
        <label>3</label>
    </ligand>
</feature>
<dbReference type="GO" id="GO:0035202">
    <property type="term" value="P:tracheal pit formation in open tracheal system"/>
    <property type="evidence" value="ECO:0007669"/>
    <property type="project" value="EnsemblMetazoa"/>
</dbReference>
<dbReference type="MEROPS" id="M10.036"/>
<proteinExistence type="inferred from homology"/>
<dbReference type="GO" id="GO:0016485">
    <property type="term" value="P:protein processing"/>
    <property type="evidence" value="ECO:0007669"/>
    <property type="project" value="EnsemblMetazoa"/>
</dbReference>
<dbReference type="OMA" id="DPRYPQD"/>
<dbReference type="PANTHER" id="PTHR10201">
    <property type="entry name" value="MATRIX METALLOPROTEINASE"/>
    <property type="match status" value="1"/>
</dbReference>
<feature type="binding site" evidence="11">
    <location>
        <position position="234"/>
    </location>
    <ligand>
        <name>Ca(2+)</name>
        <dbReference type="ChEBI" id="CHEBI:29108"/>
        <label>2</label>
    </ligand>
</feature>
<dbReference type="GO" id="GO:0003144">
    <property type="term" value="P:embryonic heart tube formation"/>
    <property type="evidence" value="ECO:0007669"/>
    <property type="project" value="EnsemblMetazoa"/>
</dbReference>
<evidence type="ECO:0000256" key="2">
    <source>
        <dbReference type="ARBA" id="ARBA00022670"/>
    </source>
</evidence>
<evidence type="ECO:0000256" key="6">
    <source>
        <dbReference type="ARBA" id="ARBA00022801"/>
    </source>
</evidence>
<feature type="binding site" evidence="11">
    <location>
        <position position="210"/>
    </location>
    <ligand>
        <name>Zn(2+)</name>
        <dbReference type="ChEBI" id="CHEBI:29105"/>
        <label>1</label>
    </ligand>
</feature>
<keyword evidence="6" id="KW-0378">Hydrolase</keyword>
<keyword evidence="17" id="KW-1185">Reference proteome</keyword>
<evidence type="ECO:0000256" key="12">
    <source>
        <dbReference type="PROSITE-ProRule" id="PRU01011"/>
    </source>
</evidence>
<sequence length="776" mass="91375">MCSKYVLATLLALFAHSMCIQELSLPPEGSPLTAELLDMQATRPKRAKDAISEDIMYNYLMQFDYLPKSDLETGALRTEDQLKDAIRSLQSFGNITVTGEIDSATVRLIKKRRCGVGDRRSADSYSPDNLYHESGSNVRVRRFALQGAKWPKMDLTWSMVNRSMPDASKVERMVQSALDVWASHSKLTFREVYSDQADIQILFARRAHGDGYKFDGPGQVLAHAFYPSEGRGGDAHFDADETWNFDGESDDSHGTNFFNVALHELGHSLGLAHSAIPDAVMFPWYQNNEVAGKLPDDDRYGIQQLYGTKEKTWGPYKPQTTTTTTTTTMRAMIYRADKPTYWPWNNPSNNPNNDRNRARERQERERQRQEEERRLQEKERRRQEEERRRQEEERRRQEEERWRQEQERQEQERQGQERQEQENRRRENEHKSQWERNPNKERNRPRERQENERRRQEQERQEQERQEQEDRRRERERDRQLEWERRNKNGVREPVTPTARTTPRPTSKPYPTVHRQHHHHNKPQKPKPDTCMTYYDAISMIRGELFIFRGPYLWRIGTSGLHPGYPTEIRRYWSALPENLTKVDAVYENKQGQIVFFIGREYYVFNSVTLAPGFPKPLASLGLPPTLTHIDASFVWGHNNRTYMTSGTLYWRIDDYTGQVELDYPRDMSIWSGVGYNIDAAFQYSDGKTYFFKNLGYWEFNDDRMKVAHAKAELSARKWMQCARSANEVDDEQRWTSSLVSEENEGEETGRSGSRELRINHFLLPILLLAIATWRS</sequence>
<keyword evidence="3 11" id="KW-0479">Metal-binding</keyword>
<dbReference type="GO" id="GO:0030425">
    <property type="term" value="C:dendrite"/>
    <property type="evidence" value="ECO:0007669"/>
    <property type="project" value="EnsemblMetazoa"/>
</dbReference>
<comment type="cofactor">
    <cofactor evidence="11">
        <name>Ca(2+)</name>
        <dbReference type="ChEBI" id="CHEBI:29108"/>
    </cofactor>
    <text evidence="11">Can bind about 5 Ca(2+) ions per subunit.</text>
</comment>
<dbReference type="GO" id="GO:0031012">
    <property type="term" value="C:extracellular matrix"/>
    <property type="evidence" value="ECO:0007669"/>
    <property type="project" value="InterPro"/>
</dbReference>
<dbReference type="AlphaFoldDB" id="B4HT26"/>
<feature type="binding site" evidence="11">
    <location>
        <position position="208"/>
    </location>
    <ligand>
        <name>Zn(2+)</name>
        <dbReference type="ChEBI" id="CHEBI:29105"/>
        <label>1</label>
    </ligand>
</feature>
<feature type="compositionally biased region" description="Low complexity" evidence="13">
    <location>
        <begin position="492"/>
        <end position="509"/>
    </location>
</feature>
<dbReference type="SMART" id="SM00235">
    <property type="entry name" value="ZnMc"/>
    <property type="match status" value="1"/>
</dbReference>
<dbReference type="GO" id="GO:0005615">
    <property type="term" value="C:extracellular space"/>
    <property type="evidence" value="ECO:0007669"/>
    <property type="project" value="EnsemblMetazoa"/>
</dbReference>
<dbReference type="GO" id="GO:0006929">
    <property type="term" value="P:substrate-dependent cell migration"/>
    <property type="evidence" value="ECO:0007669"/>
    <property type="project" value="EnsemblMetazoa"/>
</dbReference>
<dbReference type="PRINTS" id="PR00138">
    <property type="entry name" value="MATRIXIN"/>
</dbReference>
<dbReference type="SUPFAM" id="SSF50923">
    <property type="entry name" value="Hemopexin-like domain"/>
    <property type="match status" value="1"/>
</dbReference>
<dbReference type="SUPFAM" id="SSF55486">
    <property type="entry name" value="Metalloproteases ('zincins'), catalytic domain"/>
    <property type="match status" value="1"/>
</dbReference>
<keyword evidence="9" id="KW-0865">Zymogen</keyword>
<dbReference type="InterPro" id="IPR036365">
    <property type="entry name" value="PGBD-like_sf"/>
</dbReference>
<feature type="compositionally biased region" description="Basic and acidic residues" evidence="13">
    <location>
        <begin position="354"/>
        <end position="491"/>
    </location>
</feature>
<dbReference type="InterPro" id="IPR006026">
    <property type="entry name" value="Peptidase_Metallo"/>
</dbReference>
<evidence type="ECO:0000256" key="11">
    <source>
        <dbReference type="PIRSR" id="PIRSR621190-2"/>
    </source>
</evidence>
<dbReference type="Proteomes" id="UP000001292">
    <property type="component" value="Unassembled WGS sequence"/>
</dbReference>
<dbReference type="GO" id="GO:0034769">
    <property type="term" value="P:basement membrane disassembly"/>
    <property type="evidence" value="ECO:0007669"/>
    <property type="project" value="EnsemblMetazoa"/>
</dbReference>
<dbReference type="GO" id="GO:0097156">
    <property type="term" value="P:fasciculation of motor neuron axon"/>
    <property type="evidence" value="ECO:0007669"/>
    <property type="project" value="EnsemblMetazoa"/>
</dbReference>
<feature type="binding site" evidence="11">
    <location>
        <position position="538"/>
    </location>
    <ligand>
        <name>Ca(2+)</name>
        <dbReference type="ChEBI" id="CHEBI:29108"/>
        <label>5</label>
    </ligand>
</feature>
<dbReference type="GO" id="GO:0042060">
    <property type="term" value="P:wound healing"/>
    <property type="evidence" value="ECO:0007669"/>
    <property type="project" value="EnsemblMetazoa"/>
</dbReference>
<keyword evidence="7 11" id="KW-0862">Zinc</keyword>
<feature type="repeat" description="Hemopexin" evidence="12">
    <location>
        <begin position="526"/>
        <end position="576"/>
    </location>
</feature>
<dbReference type="InterPro" id="IPR018487">
    <property type="entry name" value="Hemopexin-like_repeat"/>
</dbReference>
<dbReference type="GO" id="GO:0009897">
    <property type="term" value="C:external side of plasma membrane"/>
    <property type="evidence" value="ECO:0007669"/>
    <property type="project" value="EnsemblMetazoa"/>
</dbReference>
<dbReference type="Pfam" id="PF00413">
    <property type="entry name" value="Peptidase_M10"/>
    <property type="match status" value="1"/>
</dbReference>
<organism evidence="17">
    <name type="scientific">Drosophila sechellia</name>
    <name type="common">Fruit fly</name>
    <dbReference type="NCBI Taxonomy" id="7238"/>
    <lineage>
        <taxon>Eukaryota</taxon>
        <taxon>Metazoa</taxon>
        <taxon>Ecdysozoa</taxon>
        <taxon>Arthropoda</taxon>
        <taxon>Hexapoda</taxon>
        <taxon>Insecta</taxon>
        <taxon>Pterygota</taxon>
        <taxon>Neoptera</taxon>
        <taxon>Endopterygota</taxon>
        <taxon>Diptera</taxon>
        <taxon>Brachycera</taxon>
        <taxon>Muscomorpha</taxon>
        <taxon>Ephydroidea</taxon>
        <taxon>Drosophilidae</taxon>
        <taxon>Drosophila</taxon>
        <taxon>Sophophora</taxon>
    </lineage>
</organism>
<dbReference type="Gene3D" id="3.40.390.10">
    <property type="entry name" value="Collagenase (Catalytic Domain)"/>
    <property type="match status" value="1"/>
</dbReference>
<keyword evidence="11" id="KW-0106">Calcium</keyword>
<reference evidence="16 17" key="1">
    <citation type="journal article" date="2007" name="Nature">
        <title>Evolution of genes and genomes on the Drosophila phylogeny.</title>
        <authorList>
            <consortium name="Drosophila 12 Genomes Consortium"/>
            <person name="Clark A.G."/>
            <person name="Eisen M.B."/>
            <person name="Smith D.R."/>
            <person name="Bergman C.M."/>
            <person name="Oliver B."/>
            <person name="Markow T.A."/>
            <person name="Kaufman T.C."/>
            <person name="Kellis M."/>
            <person name="Gelbart W."/>
            <person name="Iyer V.N."/>
            <person name="Pollard D.A."/>
            <person name="Sackton T.B."/>
            <person name="Larracuente A.M."/>
            <person name="Singh N.D."/>
            <person name="Abad J.P."/>
            <person name="Abt D.N."/>
            <person name="Adryan B."/>
            <person name="Aguade M."/>
            <person name="Akashi H."/>
            <person name="Anderson W.W."/>
            <person name="Aquadro C.F."/>
            <person name="Ardell D.H."/>
            <person name="Arguello R."/>
            <person name="Artieri C.G."/>
            <person name="Barbash D.A."/>
            <person name="Barker D."/>
            <person name="Barsanti P."/>
            <person name="Batterham P."/>
            <person name="Batzoglou S."/>
            <person name="Begun D."/>
            <person name="Bhutkar A."/>
            <person name="Blanco E."/>
            <person name="Bosak S.A."/>
            <person name="Bradley R.K."/>
            <person name="Brand A.D."/>
            <person name="Brent M.R."/>
            <person name="Brooks A.N."/>
            <person name="Brown R.H."/>
            <person name="Butlin R.K."/>
            <person name="Caggese C."/>
            <person name="Calvi B.R."/>
            <person name="Bernardo de Carvalho A."/>
            <person name="Caspi A."/>
            <person name="Castrezana S."/>
            <person name="Celniker S.E."/>
            <person name="Chang J.L."/>
            <person name="Chapple C."/>
            <person name="Chatterji S."/>
            <person name="Chinwalla A."/>
            <person name="Civetta A."/>
            <person name="Clifton S.W."/>
            <person name="Comeron J.M."/>
            <person name="Costello J.C."/>
            <person name="Coyne J.A."/>
            <person name="Daub J."/>
            <person name="David R.G."/>
            <person name="Delcher A.L."/>
            <person name="Delehaunty K."/>
            <person name="Do C.B."/>
            <person name="Ebling H."/>
            <person name="Edwards K."/>
            <person name="Eickbush T."/>
            <person name="Evans J.D."/>
            <person name="Filipski A."/>
            <person name="Findeiss S."/>
            <person name="Freyhult E."/>
            <person name="Fulton L."/>
            <person name="Fulton R."/>
            <person name="Garcia A.C."/>
            <person name="Gardiner A."/>
            <person name="Garfield D.A."/>
            <person name="Garvin B.E."/>
            <person name="Gibson G."/>
            <person name="Gilbert D."/>
            <person name="Gnerre S."/>
            <person name="Godfrey J."/>
            <person name="Good R."/>
            <person name="Gotea V."/>
            <person name="Gravely B."/>
            <person name="Greenberg A.J."/>
            <person name="Griffiths-Jones S."/>
            <person name="Gross S."/>
            <person name="Guigo R."/>
            <person name="Gustafson E.A."/>
            <person name="Haerty W."/>
            <person name="Hahn M.W."/>
            <person name="Halligan D.L."/>
            <person name="Halpern A.L."/>
            <person name="Halter G.M."/>
            <person name="Han M.V."/>
            <person name="Heger A."/>
            <person name="Hillier L."/>
            <person name="Hinrichs A.S."/>
            <person name="Holmes I."/>
            <person name="Hoskins R.A."/>
            <person name="Hubisz M.J."/>
            <person name="Hultmark D."/>
            <person name="Huntley M.A."/>
            <person name="Jaffe D.B."/>
            <person name="Jagadeeshan S."/>
            <person name="Jeck W.R."/>
            <person name="Johnson J."/>
            <person name="Jones C.D."/>
            <person name="Jordan W.C."/>
            <person name="Karpen G.H."/>
            <person name="Kataoka E."/>
            <person name="Keightley P.D."/>
            <person name="Kheradpour P."/>
            <person name="Kirkness E.F."/>
            <person name="Koerich L.B."/>
            <person name="Kristiansen K."/>
            <person name="Kudrna D."/>
            <person name="Kulathinal R.J."/>
            <person name="Kumar S."/>
            <person name="Kwok R."/>
            <person name="Lander E."/>
            <person name="Langley C.H."/>
            <person name="Lapoint R."/>
            <person name="Lazzaro B.P."/>
            <person name="Lee S.J."/>
            <person name="Levesque L."/>
            <person name="Li R."/>
            <person name="Lin C.F."/>
            <person name="Lin M.F."/>
            <person name="Lindblad-Toh K."/>
            <person name="Llopart A."/>
            <person name="Long M."/>
            <person name="Low L."/>
            <person name="Lozovsky E."/>
            <person name="Lu J."/>
            <person name="Luo M."/>
            <person name="Machado C.A."/>
            <person name="Makalowski W."/>
            <person name="Marzo M."/>
            <person name="Matsuda M."/>
            <person name="Matzkin L."/>
            <person name="McAllister B."/>
            <person name="McBride C.S."/>
            <person name="McKernan B."/>
            <person name="McKernan K."/>
            <person name="Mendez-Lago M."/>
            <person name="Minx P."/>
            <person name="Mollenhauer M.U."/>
            <person name="Montooth K."/>
            <person name="Mount S.M."/>
            <person name="Mu X."/>
            <person name="Myers E."/>
            <person name="Negre B."/>
            <person name="Newfeld S."/>
            <person name="Nielsen R."/>
            <person name="Noor M.A."/>
            <person name="O'Grady P."/>
            <person name="Pachter L."/>
            <person name="Papaceit M."/>
            <person name="Parisi M.J."/>
            <person name="Parisi M."/>
            <person name="Parts L."/>
            <person name="Pedersen J.S."/>
            <person name="Pesole G."/>
            <person name="Phillippy A.M."/>
            <person name="Ponting C.P."/>
            <person name="Pop M."/>
            <person name="Porcelli D."/>
            <person name="Powell J.R."/>
            <person name="Prohaska S."/>
            <person name="Pruitt K."/>
            <person name="Puig M."/>
            <person name="Quesneville H."/>
            <person name="Ram K.R."/>
            <person name="Rand D."/>
            <person name="Rasmussen M.D."/>
            <person name="Reed L.K."/>
            <person name="Reenan R."/>
            <person name="Reily A."/>
            <person name="Remington K.A."/>
            <person name="Rieger T.T."/>
            <person name="Ritchie M.G."/>
            <person name="Robin C."/>
            <person name="Rogers Y.H."/>
            <person name="Rohde C."/>
            <person name="Rozas J."/>
            <person name="Rubenfield M.J."/>
            <person name="Ruiz A."/>
            <person name="Russo S."/>
            <person name="Salzberg S.L."/>
            <person name="Sanchez-Gracia A."/>
            <person name="Saranga D.J."/>
            <person name="Sato H."/>
            <person name="Schaeffer S.W."/>
            <person name="Schatz M.C."/>
            <person name="Schlenke T."/>
            <person name="Schwartz R."/>
            <person name="Segarra C."/>
            <person name="Singh R.S."/>
            <person name="Sirot L."/>
            <person name="Sirota M."/>
            <person name="Sisneros N.B."/>
            <person name="Smith C.D."/>
            <person name="Smith T.F."/>
            <person name="Spieth J."/>
            <person name="Stage D.E."/>
            <person name="Stark A."/>
            <person name="Stephan W."/>
            <person name="Strausberg R.L."/>
            <person name="Strempel S."/>
            <person name="Sturgill D."/>
            <person name="Sutton G."/>
            <person name="Sutton G.G."/>
            <person name="Tao W."/>
            <person name="Teichmann S."/>
            <person name="Tobari Y.N."/>
            <person name="Tomimura Y."/>
            <person name="Tsolas J.M."/>
            <person name="Valente V.L."/>
            <person name="Venter E."/>
            <person name="Venter J.C."/>
            <person name="Vicario S."/>
            <person name="Vieira F.G."/>
            <person name="Vilella A.J."/>
            <person name="Villasante A."/>
            <person name="Walenz B."/>
            <person name="Wang J."/>
            <person name="Wasserman M."/>
            <person name="Watts T."/>
            <person name="Wilson D."/>
            <person name="Wilson R.K."/>
            <person name="Wing R.A."/>
            <person name="Wolfner M.F."/>
            <person name="Wong A."/>
            <person name="Wong G.K."/>
            <person name="Wu C.I."/>
            <person name="Wu G."/>
            <person name="Yamamoto D."/>
            <person name="Yang H.P."/>
            <person name="Yang S.P."/>
            <person name="Yorke J.A."/>
            <person name="Yoshida K."/>
            <person name="Zdobnov E."/>
            <person name="Zhang P."/>
            <person name="Zhang Y."/>
            <person name="Zimin A.V."/>
            <person name="Baldwin J."/>
            <person name="Abdouelleil A."/>
            <person name="Abdulkadir J."/>
            <person name="Abebe A."/>
            <person name="Abera B."/>
            <person name="Abreu J."/>
            <person name="Acer S.C."/>
            <person name="Aftuck L."/>
            <person name="Alexander A."/>
            <person name="An P."/>
            <person name="Anderson E."/>
            <person name="Anderson S."/>
            <person name="Arachi H."/>
            <person name="Azer M."/>
            <person name="Bachantsang P."/>
            <person name="Barry A."/>
            <person name="Bayul T."/>
            <person name="Berlin A."/>
            <person name="Bessette D."/>
            <person name="Bloom T."/>
            <person name="Blye J."/>
            <person name="Boguslavskiy L."/>
            <person name="Bonnet C."/>
            <person name="Boukhgalter B."/>
            <person name="Bourzgui I."/>
            <person name="Brown A."/>
            <person name="Cahill P."/>
            <person name="Channer S."/>
            <person name="Cheshatsang Y."/>
            <person name="Chuda L."/>
            <person name="Citroen M."/>
            <person name="Collymore A."/>
            <person name="Cooke P."/>
            <person name="Costello M."/>
            <person name="D'Aco K."/>
            <person name="Daza R."/>
            <person name="De Haan G."/>
            <person name="DeGray S."/>
            <person name="DeMaso C."/>
            <person name="Dhargay N."/>
            <person name="Dooley K."/>
            <person name="Dooley E."/>
            <person name="Doricent M."/>
            <person name="Dorje P."/>
            <person name="Dorjee K."/>
            <person name="Dupes A."/>
            <person name="Elong R."/>
            <person name="Falk J."/>
            <person name="Farina A."/>
            <person name="Faro S."/>
            <person name="Ferguson D."/>
            <person name="Fisher S."/>
            <person name="Foley C.D."/>
            <person name="Franke A."/>
            <person name="Friedrich D."/>
            <person name="Gadbois L."/>
            <person name="Gearin G."/>
            <person name="Gearin C.R."/>
            <person name="Giannoukos G."/>
            <person name="Goode T."/>
            <person name="Graham J."/>
            <person name="Grandbois E."/>
            <person name="Grewal S."/>
            <person name="Gyaltsen K."/>
            <person name="Hafez N."/>
            <person name="Hagos B."/>
            <person name="Hall J."/>
            <person name="Henson C."/>
            <person name="Hollinger A."/>
            <person name="Honan T."/>
            <person name="Huard M.D."/>
            <person name="Hughes L."/>
            <person name="Hurhula B."/>
            <person name="Husby M.E."/>
            <person name="Kamat A."/>
            <person name="Kanga B."/>
            <person name="Kashin S."/>
            <person name="Khazanovich D."/>
            <person name="Kisner P."/>
            <person name="Lance K."/>
            <person name="Lara M."/>
            <person name="Lee W."/>
            <person name="Lennon N."/>
            <person name="Letendre F."/>
            <person name="LeVine R."/>
            <person name="Lipovsky A."/>
            <person name="Liu X."/>
            <person name="Liu J."/>
            <person name="Liu S."/>
            <person name="Lokyitsang T."/>
            <person name="Lokyitsang Y."/>
            <person name="Lubonja R."/>
            <person name="Lui A."/>
            <person name="MacDonald P."/>
            <person name="Magnisalis V."/>
            <person name="Maru K."/>
            <person name="Matthews C."/>
            <person name="McCusker W."/>
            <person name="McDonough S."/>
            <person name="Mehta T."/>
            <person name="Meldrim J."/>
            <person name="Meneus L."/>
            <person name="Mihai O."/>
            <person name="Mihalev A."/>
            <person name="Mihova T."/>
            <person name="Mittelman R."/>
            <person name="Mlenga V."/>
            <person name="Montmayeur A."/>
            <person name="Mulrain L."/>
            <person name="Navidi A."/>
            <person name="Naylor J."/>
            <person name="Negash T."/>
            <person name="Nguyen T."/>
            <person name="Nguyen N."/>
            <person name="Nicol R."/>
            <person name="Norbu C."/>
            <person name="Norbu N."/>
            <person name="Novod N."/>
            <person name="O'Neill B."/>
            <person name="Osman S."/>
            <person name="Markiewicz E."/>
            <person name="Oyono O.L."/>
            <person name="Patti C."/>
            <person name="Phunkhang P."/>
            <person name="Pierre F."/>
            <person name="Priest M."/>
            <person name="Raghuraman S."/>
            <person name="Rege F."/>
            <person name="Reyes R."/>
            <person name="Rise C."/>
            <person name="Rogov P."/>
            <person name="Ross K."/>
            <person name="Ryan E."/>
            <person name="Settipalli S."/>
            <person name="Shea T."/>
            <person name="Sherpa N."/>
            <person name="Shi L."/>
            <person name="Shih D."/>
            <person name="Sparrow T."/>
            <person name="Spaulding J."/>
            <person name="Stalker J."/>
            <person name="Stange-Thomann N."/>
            <person name="Stavropoulos S."/>
            <person name="Stone C."/>
            <person name="Strader C."/>
            <person name="Tesfaye S."/>
            <person name="Thomson T."/>
            <person name="Thoulutsang Y."/>
            <person name="Thoulutsang D."/>
            <person name="Topham K."/>
            <person name="Topping I."/>
            <person name="Tsamla T."/>
            <person name="Vassiliev H."/>
            <person name="Vo A."/>
            <person name="Wangchuk T."/>
            <person name="Wangdi T."/>
            <person name="Weiand M."/>
            <person name="Wilkinson J."/>
            <person name="Wilson A."/>
            <person name="Yadav S."/>
            <person name="Young G."/>
            <person name="Yu Q."/>
            <person name="Zembek L."/>
            <person name="Zhong D."/>
            <person name="Zimmer A."/>
            <person name="Zwirko Z."/>
            <person name="Jaffe D.B."/>
            <person name="Alvarez P."/>
            <person name="Brockman W."/>
            <person name="Butler J."/>
            <person name="Chin C."/>
            <person name="Gnerre S."/>
            <person name="Grabherr M."/>
            <person name="Kleber M."/>
            <person name="Mauceli E."/>
            <person name="MacCallum I."/>
        </authorList>
    </citation>
    <scope>NUCLEOTIDE SEQUENCE [LARGE SCALE GENOMIC DNA]</scope>
    <source>
        <strain evidence="17">Rob3c / Tucson 14021-0248.25</strain>
    </source>
</reference>
<feature type="signal peptide" evidence="14">
    <location>
        <begin position="1"/>
        <end position="19"/>
    </location>
</feature>
<evidence type="ECO:0000256" key="4">
    <source>
        <dbReference type="ARBA" id="ARBA00022729"/>
    </source>
</evidence>
<name>B4HT26_DROSE</name>
<dbReference type="InterPro" id="IPR021190">
    <property type="entry name" value="Pept_M10A"/>
</dbReference>
<feature type="binding site" evidence="11">
    <location>
        <position position="584"/>
    </location>
    <ligand>
        <name>Ca(2+)</name>
        <dbReference type="ChEBI" id="CHEBI:29108"/>
        <label>4</label>
    </ligand>
</feature>
<evidence type="ECO:0000256" key="1">
    <source>
        <dbReference type="ARBA" id="ARBA00010370"/>
    </source>
</evidence>
<dbReference type="GO" id="GO:0046529">
    <property type="term" value="P:imaginal disc fusion, thorax closure"/>
    <property type="evidence" value="ECO:0007669"/>
    <property type="project" value="EnsemblMetazoa"/>
</dbReference>
<feature type="active site" evidence="10">
    <location>
        <position position="264"/>
    </location>
</feature>
<feature type="repeat" description="Hemopexin" evidence="12">
    <location>
        <begin position="627"/>
        <end position="674"/>
    </location>
</feature>
<gene>
    <name evidence="16" type="primary">Dsec\GM20587</name>
    <name evidence="16" type="ORF">Dsec_GM20587</name>
</gene>
<dbReference type="GO" id="GO:0007505">
    <property type="term" value="P:adult fat body development"/>
    <property type="evidence" value="ECO:0007669"/>
    <property type="project" value="EnsemblMetazoa"/>
</dbReference>
<evidence type="ECO:0000256" key="5">
    <source>
        <dbReference type="ARBA" id="ARBA00022737"/>
    </source>
</evidence>
<dbReference type="GO" id="GO:0045216">
    <property type="term" value="P:cell-cell junction organization"/>
    <property type="evidence" value="ECO:0007669"/>
    <property type="project" value="EnsemblMetazoa"/>
</dbReference>
<dbReference type="InterPro" id="IPR036375">
    <property type="entry name" value="Hemopexin-like_dom_sf"/>
</dbReference>
<dbReference type="InterPro" id="IPR000585">
    <property type="entry name" value="Hemopexin-like_dom"/>
</dbReference>
<evidence type="ECO:0000313" key="17">
    <source>
        <dbReference type="Proteomes" id="UP000001292"/>
    </source>
</evidence>
<feature type="binding site" evidence="11">
    <location>
        <position position="223"/>
    </location>
    <ligand>
        <name>Zn(2+)</name>
        <dbReference type="ChEBI" id="CHEBI:29105"/>
        <label>1</label>
    </ligand>
</feature>
<protein>
    <submittedName>
        <fullName evidence="16">GM20587</fullName>
    </submittedName>
</protein>
<feature type="binding site" evidence="11">
    <location>
        <position position="267"/>
    </location>
    <ligand>
        <name>Zn(2+)</name>
        <dbReference type="ChEBI" id="CHEBI:29105"/>
        <label>2</label>
        <note>catalytic</note>
    </ligand>
</feature>
<dbReference type="InterPro" id="IPR001818">
    <property type="entry name" value="Pept_M10_metallopeptidase"/>
</dbReference>
<feature type="binding site" evidence="11">
    <location>
        <position position="263"/>
    </location>
    <ligand>
        <name>Zn(2+)</name>
        <dbReference type="ChEBI" id="CHEBI:29105"/>
        <label>2</label>
        <note>catalytic</note>
    </ligand>
</feature>
<dbReference type="OrthoDB" id="406838at2759"/>
<evidence type="ECO:0000313" key="16">
    <source>
        <dbReference type="EMBL" id="EDW47136.1"/>
    </source>
</evidence>
<feature type="binding site" evidence="11">
    <location>
        <position position="238"/>
    </location>
    <ligand>
        <name>Ca(2+)</name>
        <dbReference type="ChEBI" id="CHEBI:29108"/>
        <label>3</label>
    </ligand>
</feature>
<dbReference type="FunFam" id="3.40.390.10:FF:000136">
    <property type="entry name" value="Uncharacterized protein, isoform D"/>
    <property type="match status" value="1"/>
</dbReference>
<feature type="repeat" description="Hemopexin" evidence="12">
    <location>
        <begin position="675"/>
        <end position="722"/>
    </location>
</feature>
<feature type="region of interest" description="Disordered" evidence="13">
    <location>
        <begin position="339"/>
        <end position="528"/>
    </location>
</feature>
<dbReference type="EMBL" id="CH480816">
    <property type="protein sequence ID" value="EDW47136.1"/>
    <property type="molecule type" value="Genomic_DNA"/>
</dbReference>
<feature type="compositionally biased region" description="Basic residues" evidence="13">
    <location>
        <begin position="514"/>
        <end position="525"/>
    </location>
</feature>
<evidence type="ECO:0000256" key="8">
    <source>
        <dbReference type="ARBA" id="ARBA00023049"/>
    </source>
</evidence>
<dbReference type="CDD" id="cd00094">
    <property type="entry name" value="HX"/>
    <property type="match status" value="1"/>
</dbReference>
<dbReference type="GO" id="GO:0030728">
    <property type="term" value="P:ovulation"/>
    <property type="evidence" value="ECO:0007669"/>
    <property type="project" value="EnsemblMetazoa"/>
</dbReference>
<feature type="binding site" evidence="11">
    <location>
        <position position="241"/>
    </location>
    <ligand>
        <name>Ca(2+)</name>
        <dbReference type="ChEBI" id="CHEBI:29108"/>
        <label>3</label>
    </ligand>
</feature>
<dbReference type="STRING" id="7238.B4HT26"/>
<evidence type="ECO:0000256" key="3">
    <source>
        <dbReference type="ARBA" id="ARBA00022723"/>
    </source>
</evidence>
<feature type="repeat" description="Hemopexin" evidence="12">
    <location>
        <begin position="580"/>
        <end position="625"/>
    </location>
</feature>
<dbReference type="PROSITE" id="PS51642">
    <property type="entry name" value="HEMOPEXIN_2"/>
    <property type="match status" value="4"/>
</dbReference>
<dbReference type="SMART" id="SM00120">
    <property type="entry name" value="HX"/>
    <property type="match status" value="4"/>
</dbReference>
<feature type="binding site" evidence="11">
    <location>
        <position position="166"/>
    </location>
    <ligand>
        <name>Ca(2+)</name>
        <dbReference type="ChEBI" id="CHEBI:29108"/>
        <label>1</label>
    </ligand>
</feature>
<evidence type="ECO:0000256" key="14">
    <source>
        <dbReference type="SAM" id="SignalP"/>
    </source>
</evidence>
<dbReference type="GO" id="GO:0007561">
    <property type="term" value="P:imaginal disc eversion"/>
    <property type="evidence" value="ECO:0007669"/>
    <property type="project" value="EnsemblMetazoa"/>
</dbReference>
<keyword evidence="5" id="KW-0677">Repeat</keyword>
<dbReference type="FunFam" id="2.110.10.10:FF:000018">
    <property type="entry name" value="Matrix metallopeptidase 25b"/>
    <property type="match status" value="1"/>
</dbReference>
<feature type="compositionally biased region" description="Low complexity" evidence="13">
    <location>
        <begin position="343"/>
        <end position="353"/>
    </location>
</feature>
<keyword evidence="4 14" id="KW-0732">Signal</keyword>
<dbReference type="GO" id="GO:2000647">
    <property type="term" value="P:negative regulation of stem cell proliferation"/>
    <property type="evidence" value="ECO:0007669"/>
    <property type="project" value="EnsemblMetazoa"/>
</dbReference>
<feature type="binding site" evidence="11">
    <location>
        <position position="536"/>
    </location>
    <ligand>
        <name>Ca(2+)</name>
        <dbReference type="ChEBI" id="CHEBI:29108"/>
        <label>4</label>
    </ligand>
</feature>
<feature type="binding site" evidence="11">
    <location>
        <position position="241"/>
    </location>
    <ligand>
        <name>Ca(2+)</name>
        <dbReference type="ChEBI" id="CHEBI:29108"/>
        <label>1</label>
    </ligand>
</feature>
<keyword evidence="8" id="KW-0482">Metalloprotease</keyword>
<dbReference type="GO" id="GO:0004222">
    <property type="term" value="F:metalloendopeptidase activity"/>
    <property type="evidence" value="ECO:0007669"/>
    <property type="project" value="EnsemblMetazoa"/>
</dbReference>
<feature type="chain" id="PRO_5002809387" evidence="14">
    <location>
        <begin position="20"/>
        <end position="776"/>
    </location>
</feature>
<accession>B4HT26</accession>
<dbReference type="GO" id="GO:0007419">
    <property type="term" value="P:ventral cord development"/>
    <property type="evidence" value="ECO:0007669"/>
    <property type="project" value="EnsemblMetazoa"/>
</dbReference>
<dbReference type="GO" id="GO:0090090">
    <property type="term" value="P:negative regulation of canonical Wnt signaling pathway"/>
    <property type="evidence" value="ECO:0007669"/>
    <property type="project" value="EnsemblMetazoa"/>
</dbReference>
<dbReference type="Pfam" id="PF00045">
    <property type="entry name" value="Hemopexin"/>
    <property type="match status" value="4"/>
</dbReference>